<dbReference type="Proteomes" id="UP000266861">
    <property type="component" value="Unassembled WGS sequence"/>
</dbReference>
<dbReference type="Gene3D" id="1.10.510.10">
    <property type="entry name" value="Transferase(Phosphotransferase) domain 1"/>
    <property type="match status" value="2"/>
</dbReference>
<dbReference type="AlphaFoldDB" id="A0A397JQ29"/>
<evidence type="ECO:0000259" key="1">
    <source>
        <dbReference type="PROSITE" id="PS50011"/>
    </source>
</evidence>
<dbReference type="EMBL" id="PQFF01000045">
    <property type="protein sequence ID" value="RHZ86580.1"/>
    <property type="molecule type" value="Genomic_DNA"/>
</dbReference>
<reference evidence="2 3" key="1">
    <citation type="submission" date="2018-08" db="EMBL/GenBank/DDBJ databases">
        <title>Genome and evolution of the arbuscular mycorrhizal fungus Diversispora epigaea (formerly Glomus versiforme) and its bacterial endosymbionts.</title>
        <authorList>
            <person name="Sun X."/>
            <person name="Fei Z."/>
            <person name="Harrison M."/>
        </authorList>
    </citation>
    <scope>NUCLEOTIDE SEQUENCE [LARGE SCALE GENOMIC DNA]</scope>
    <source>
        <strain evidence="2 3">IT104</strain>
    </source>
</reference>
<dbReference type="GO" id="GO:0005524">
    <property type="term" value="F:ATP binding"/>
    <property type="evidence" value="ECO:0007669"/>
    <property type="project" value="InterPro"/>
</dbReference>
<dbReference type="PANTHER" id="PTHR44329">
    <property type="entry name" value="SERINE/THREONINE-PROTEIN KINASE TNNI3K-RELATED"/>
    <property type="match status" value="1"/>
</dbReference>
<dbReference type="OrthoDB" id="4062651at2759"/>
<dbReference type="GO" id="GO:0004674">
    <property type="term" value="F:protein serine/threonine kinase activity"/>
    <property type="evidence" value="ECO:0007669"/>
    <property type="project" value="TreeGrafter"/>
</dbReference>
<sequence>MMNLYYVSGGNLRNYVKNIDWNNKLFHLTQLTEEFKKIHKLNIVHQEFKKKIYELNIGGQQDLHPGGNILSYNNFNNNDNNNNNNNNNKNKYSSLYITDFGVLPYIAPEVLSGEEYTKAADVYSFAFIAYELITGLRPYSDFPPHYDDVELSRKICNGLRPKIPFRTPKFMTSLIMRCWDARIKFKKKIYELNIGGQQDLHPGGNILSYNNFNNNDNNNNNNNNNKNKYSSLYITDFGVLPYIAPEVLSGEEYTKAADVYSFAFIAYELITGLRPYSDFPPHYDDVELSRKICNGLRPKIPFRTPKFMTSLIMRCWDARISYRPTFEELANELKNYYRI</sequence>
<dbReference type="PROSITE" id="PS50011">
    <property type="entry name" value="PROTEIN_KINASE_DOM"/>
    <property type="match status" value="1"/>
</dbReference>
<dbReference type="STRING" id="1348612.A0A397JQ29"/>
<evidence type="ECO:0000313" key="2">
    <source>
        <dbReference type="EMBL" id="RHZ86580.1"/>
    </source>
</evidence>
<protein>
    <recommendedName>
        <fullName evidence="1">Protein kinase domain-containing protein</fullName>
    </recommendedName>
</protein>
<comment type="caution">
    <text evidence="2">The sequence shown here is derived from an EMBL/GenBank/DDBJ whole genome shotgun (WGS) entry which is preliminary data.</text>
</comment>
<name>A0A397JQ29_9GLOM</name>
<dbReference type="InterPro" id="IPR001245">
    <property type="entry name" value="Ser-Thr/Tyr_kinase_cat_dom"/>
</dbReference>
<dbReference type="SUPFAM" id="SSF56112">
    <property type="entry name" value="Protein kinase-like (PK-like)"/>
    <property type="match status" value="2"/>
</dbReference>
<dbReference type="SMART" id="SM00220">
    <property type="entry name" value="S_TKc"/>
    <property type="match status" value="1"/>
</dbReference>
<evidence type="ECO:0000313" key="3">
    <source>
        <dbReference type="Proteomes" id="UP000266861"/>
    </source>
</evidence>
<dbReference type="Pfam" id="PF07714">
    <property type="entry name" value="PK_Tyr_Ser-Thr"/>
    <property type="match status" value="2"/>
</dbReference>
<proteinExistence type="predicted"/>
<organism evidence="2 3">
    <name type="scientific">Diversispora epigaea</name>
    <dbReference type="NCBI Taxonomy" id="1348612"/>
    <lineage>
        <taxon>Eukaryota</taxon>
        <taxon>Fungi</taxon>
        <taxon>Fungi incertae sedis</taxon>
        <taxon>Mucoromycota</taxon>
        <taxon>Glomeromycotina</taxon>
        <taxon>Glomeromycetes</taxon>
        <taxon>Diversisporales</taxon>
        <taxon>Diversisporaceae</taxon>
        <taxon>Diversispora</taxon>
    </lineage>
</organism>
<dbReference type="InterPro" id="IPR000719">
    <property type="entry name" value="Prot_kinase_dom"/>
</dbReference>
<accession>A0A397JQ29</accession>
<keyword evidence="3" id="KW-1185">Reference proteome</keyword>
<feature type="domain" description="Protein kinase" evidence="1">
    <location>
        <begin position="1"/>
        <end position="337"/>
    </location>
</feature>
<gene>
    <name evidence="2" type="ORF">Glove_48g41</name>
</gene>
<dbReference type="InterPro" id="IPR011009">
    <property type="entry name" value="Kinase-like_dom_sf"/>
</dbReference>
<dbReference type="InterPro" id="IPR051681">
    <property type="entry name" value="Ser/Thr_Kinases-Pseudokinases"/>
</dbReference>